<protein>
    <submittedName>
        <fullName evidence="1">Uncharacterized protein</fullName>
    </submittedName>
</protein>
<proteinExistence type="predicted"/>
<sequence length="763" mass="88123">MLDKQEEVISKDSTLDKNKETLEQYKNNEDLPKLNILFSKDHYIYENIPKIITNDSESLLHELNVKEKEHNLNGTINQVIDENCNKLIKNSISVIVEDNQNLIKNEGNIVFYEKTSCGNMKEIQMLKAVEVDTENNSNSTLNEQKINSNYQNKRILEISDDHILEVNSITTLNEDCYKHVDWVCGKEEVKDKYLNLNDQNKIVKLTDEHLNETNHIKSIIENNYTHKNLVCGDDKVTDKSIILNEHNQIVKISEERLNETNSITTFIEDTNTHEDLVCGKEVNDKELKAKLYINNTITDNQIDSIGVLASKQYSNSKDNVEKKILTLLPTNNDLIKNDISRNSINKNQEDFFKNPQKNILHQKKDIVEIIDINICKDISDTKCVDIEMIESNIGDKMNDSSQKLTRTIQCESDVMVCAINVNTNALFSQSTFEEINKNLTDNNGLMVETDVKINYTYFKDKGKEDIDFIENDNLGGKYSDENNKSCIYYKNMDTEIINNSCKRLSLDKDYDKEKSMKNVSGCEMDDNYHCFGKNKDEKTCNQLVLNYTDVHSSFQNREIDHLDNKIMKYKVGNQLYSDEYEENKNNLVTKQNPANLSNISDSFEISDTQLENAFNKYKNSTHDISSQTDIFSVKNLYLECMKDKMFDAYCQTDLSSDNIALVKNNEIPLDNCLKRKLHSDHLHLNSVKKLNSSKSLPENDPLFYKKECTMFNKNQINNDDDQVVPDVNGFGSNKRNDLQKVPIRIGLSKYNRPKPLHTSMKFS</sequence>
<accession>A0A1B6DDK9</accession>
<evidence type="ECO:0000313" key="1">
    <source>
        <dbReference type="EMBL" id="JAS23720.1"/>
    </source>
</evidence>
<dbReference type="EMBL" id="GEDC01013578">
    <property type="protein sequence ID" value="JAS23720.1"/>
    <property type="molecule type" value="Transcribed_RNA"/>
</dbReference>
<name>A0A1B6DDK9_9HEMI</name>
<reference evidence="1" key="1">
    <citation type="submission" date="2015-12" db="EMBL/GenBank/DDBJ databases">
        <title>De novo transcriptome assembly of four potential Pierce s Disease insect vectors from Arizona vineyards.</title>
        <authorList>
            <person name="Tassone E.E."/>
        </authorList>
    </citation>
    <scope>NUCLEOTIDE SEQUENCE</scope>
</reference>
<gene>
    <name evidence="1" type="ORF">g.39469</name>
</gene>
<dbReference type="AlphaFoldDB" id="A0A1B6DDK9"/>
<organism evidence="1">
    <name type="scientific">Clastoptera arizonana</name>
    <name type="common">Arizona spittle bug</name>
    <dbReference type="NCBI Taxonomy" id="38151"/>
    <lineage>
        <taxon>Eukaryota</taxon>
        <taxon>Metazoa</taxon>
        <taxon>Ecdysozoa</taxon>
        <taxon>Arthropoda</taxon>
        <taxon>Hexapoda</taxon>
        <taxon>Insecta</taxon>
        <taxon>Pterygota</taxon>
        <taxon>Neoptera</taxon>
        <taxon>Paraneoptera</taxon>
        <taxon>Hemiptera</taxon>
        <taxon>Auchenorrhyncha</taxon>
        <taxon>Cercopoidea</taxon>
        <taxon>Clastopteridae</taxon>
        <taxon>Clastoptera</taxon>
    </lineage>
</organism>